<dbReference type="PROSITE" id="PS01124">
    <property type="entry name" value="HTH_ARAC_FAMILY_2"/>
    <property type="match status" value="1"/>
</dbReference>
<dbReference type="PANTHER" id="PTHR43436:SF1">
    <property type="entry name" value="TRANSCRIPTIONAL REGULATORY PROTEIN"/>
    <property type="match status" value="1"/>
</dbReference>
<dbReference type="Pfam" id="PF12833">
    <property type="entry name" value="HTH_18"/>
    <property type="match status" value="1"/>
</dbReference>
<protein>
    <submittedName>
        <fullName evidence="4">AraC family transcriptional regulator</fullName>
    </submittedName>
</protein>
<dbReference type="SUPFAM" id="SSF46689">
    <property type="entry name" value="Homeodomain-like"/>
    <property type="match status" value="2"/>
</dbReference>
<dbReference type="Proteomes" id="UP000585363">
    <property type="component" value="Unassembled WGS sequence"/>
</dbReference>
<dbReference type="InterPro" id="IPR018060">
    <property type="entry name" value="HTH_AraC"/>
</dbReference>
<dbReference type="AlphaFoldDB" id="A0A848MD74"/>
<organism evidence="4 5">
    <name type="scientific">Rouxiella aceris</name>
    <dbReference type="NCBI Taxonomy" id="2703884"/>
    <lineage>
        <taxon>Bacteria</taxon>
        <taxon>Pseudomonadati</taxon>
        <taxon>Pseudomonadota</taxon>
        <taxon>Gammaproteobacteria</taxon>
        <taxon>Enterobacterales</taxon>
        <taxon>Yersiniaceae</taxon>
        <taxon>Rouxiella</taxon>
    </lineage>
</organism>
<feature type="domain" description="HTH araC/xylS-type" evidence="3">
    <location>
        <begin position="194"/>
        <end position="292"/>
    </location>
</feature>
<dbReference type="PANTHER" id="PTHR43436">
    <property type="entry name" value="ARAC-FAMILY TRANSCRIPTIONAL REGULATOR"/>
    <property type="match status" value="1"/>
</dbReference>
<dbReference type="SMART" id="SM00342">
    <property type="entry name" value="HTH_ARAC"/>
    <property type="match status" value="1"/>
</dbReference>
<dbReference type="InterPro" id="IPR009057">
    <property type="entry name" value="Homeodomain-like_sf"/>
</dbReference>
<dbReference type="GO" id="GO:0003700">
    <property type="term" value="F:DNA-binding transcription factor activity"/>
    <property type="evidence" value="ECO:0007669"/>
    <property type="project" value="InterPro"/>
</dbReference>
<proteinExistence type="predicted"/>
<dbReference type="GO" id="GO:0043565">
    <property type="term" value="F:sequence-specific DNA binding"/>
    <property type="evidence" value="ECO:0007669"/>
    <property type="project" value="InterPro"/>
</dbReference>
<keyword evidence="5" id="KW-1185">Reference proteome</keyword>
<comment type="caution">
    <text evidence="4">The sequence shown here is derived from an EMBL/GenBank/DDBJ whole genome shotgun (WGS) entry which is preliminary data.</text>
</comment>
<dbReference type="Pfam" id="PF06719">
    <property type="entry name" value="AraC_N"/>
    <property type="match status" value="1"/>
</dbReference>
<dbReference type="Gene3D" id="1.10.10.60">
    <property type="entry name" value="Homeodomain-like"/>
    <property type="match status" value="1"/>
</dbReference>
<reference evidence="4 5" key="1">
    <citation type="submission" date="2020-01" db="EMBL/GenBank/DDBJ databases">
        <authorList>
            <person name="Lee S.D."/>
        </authorList>
    </citation>
    <scope>NUCLEOTIDE SEQUENCE [LARGE SCALE GENOMIC DNA]</scope>
    <source>
        <strain evidence="4 5">SAP-1</strain>
    </source>
</reference>
<sequence>MRELTPLCEAIEEVIDQRGGQSPCFSEIDGLILLRSQPHRHPSHLVHKPALCIVAQGSKWTSFGDERLTYRAGEAMLVSVEMPGSSQIIDASAEAPYLCAVITLDLAIMSEVYHSMPTPPAPPASTVNAALVLSLTPALIECVMRALKLLSSPAAITVLYPGVMRELCYWLLAGPQGAMLAQRVLGGERNHRLIAAVHTIRDHFDQTLRIDDLANAAGLSATAFHRQFRALTSMTPVQFQKKIRLLEARNLLLSGEMSAENVAFRVGYASASQFSREYARLFGAPPRRDISKLQNQLKA</sequence>
<gene>
    <name evidence="4" type="ORF">GW590_04115</name>
</gene>
<evidence type="ECO:0000259" key="3">
    <source>
        <dbReference type="PROSITE" id="PS01124"/>
    </source>
</evidence>
<dbReference type="InterPro" id="IPR009594">
    <property type="entry name" value="Tscrpt_reg_HTH_AraC_N"/>
</dbReference>
<evidence type="ECO:0000256" key="2">
    <source>
        <dbReference type="ARBA" id="ARBA00023163"/>
    </source>
</evidence>
<evidence type="ECO:0000313" key="4">
    <source>
        <dbReference type="EMBL" id="NMP26057.1"/>
    </source>
</evidence>
<reference evidence="4 5" key="2">
    <citation type="submission" date="2020-06" db="EMBL/GenBank/DDBJ databases">
        <title>Polyphasic characterization of a Rahnella strain isolated from tree sap.</title>
        <authorList>
            <person name="Kim I.S."/>
        </authorList>
    </citation>
    <scope>NUCLEOTIDE SEQUENCE [LARGE SCALE GENOMIC DNA]</scope>
    <source>
        <strain evidence="4 5">SAP-1</strain>
    </source>
</reference>
<dbReference type="EMBL" id="JAADJU010000002">
    <property type="protein sequence ID" value="NMP26057.1"/>
    <property type="molecule type" value="Genomic_DNA"/>
</dbReference>
<dbReference type="RefSeq" id="WP_169401759.1">
    <property type="nucleotide sequence ID" value="NZ_JAADJU010000002.1"/>
</dbReference>
<accession>A0A848MD74</accession>
<keyword evidence="1" id="KW-0805">Transcription regulation</keyword>
<evidence type="ECO:0000256" key="1">
    <source>
        <dbReference type="ARBA" id="ARBA00023015"/>
    </source>
</evidence>
<name>A0A848MD74_9GAMM</name>
<keyword evidence="2" id="KW-0804">Transcription</keyword>
<evidence type="ECO:0000313" key="5">
    <source>
        <dbReference type="Proteomes" id="UP000585363"/>
    </source>
</evidence>